<evidence type="ECO:0000256" key="6">
    <source>
        <dbReference type="ARBA" id="ARBA00039017"/>
    </source>
</evidence>
<keyword evidence="2" id="KW-0662">Pyridine nucleotide biosynthesis</keyword>
<dbReference type="FunCoup" id="A0A369K6I0">
    <property type="interactions" value="54"/>
</dbReference>
<dbReference type="GO" id="GO:0008936">
    <property type="term" value="F:nicotinamidase activity"/>
    <property type="evidence" value="ECO:0007669"/>
    <property type="project" value="UniProtKB-EC"/>
</dbReference>
<proteinExistence type="inferred from homology"/>
<evidence type="ECO:0000256" key="7">
    <source>
        <dbReference type="ARBA" id="ARBA00043224"/>
    </source>
</evidence>
<evidence type="ECO:0000256" key="2">
    <source>
        <dbReference type="ARBA" id="ARBA00022642"/>
    </source>
</evidence>
<dbReference type="PANTHER" id="PTHR11080">
    <property type="entry name" value="PYRAZINAMIDASE/NICOTINAMIDASE"/>
    <property type="match status" value="1"/>
</dbReference>
<dbReference type="EMBL" id="LUEZ02000010">
    <property type="protein sequence ID" value="RDB28417.1"/>
    <property type="molecule type" value="Genomic_DNA"/>
</dbReference>
<dbReference type="STRING" id="39966.A0A369K6I0"/>
<accession>A0A369K6I0</accession>
<dbReference type="Gene3D" id="3.40.50.850">
    <property type="entry name" value="Isochorismatase-like"/>
    <property type="match status" value="1"/>
</dbReference>
<evidence type="ECO:0000256" key="4">
    <source>
        <dbReference type="ARBA" id="ARBA00022801"/>
    </source>
</evidence>
<evidence type="ECO:0000313" key="9">
    <source>
        <dbReference type="EMBL" id="RDB28417.1"/>
    </source>
</evidence>
<keyword evidence="4" id="KW-0378">Hydrolase</keyword>
<dbReference type="AlphaFoldDB" id="A0A369K6I0"/>
<evidence type="ECO:0000256" key="1">
    <source>
        <dbReference type="ARBA" id="ARBA00006336"/>
    </source>
</evidence>
<sequence length="220" mass="24004">MASAKSTFVPALLVIDMQYDFVHGSLAVPNATTIIDIVNSLLALPFATKIGTKDFHPPNHVSFAATHDKDVFSKITIYPPGDIKEERALEQVLWPVHCVASTPGSAFVEGLDHKALDSVIYKGTHPEIESYSAFQDPWHLATTELPKTLEGLGVTDVFLVGLAGDYCVKCTAMDAADFGYKTWVIKDAVRSVSEGGSEWEEMEKKGIHIVDSAQVRKLVT</sequence>
<organism evidence="9 10">
    <name type="scientific">Hypsizygus marmoreus</name>
    <name type="common">White beech mushroom</name>
    <name type="synonym">Agaricus marmoreus</name>
    <dbReference type="NCBI Taxonomy" id="39966"/>
    <lineage>
        <taxon>Eukaryota</taxon>
        <taxon>Fungi</taxon>
        <taxon>Dikarya</taxon>
        <taxon>Basidiomycota</taxon>
        <taxon>Agaricomycotina</taxon>
        <taxon>Agaricomycetes</taxon>
        <taxon>Agaricomycetidae</taxon>
        <taxon>Agaricales</taxon>
        <taxon>Tricholomatineae</taxon>
        <taxon>Lyophyllaceae</taxon>
        <taxon>Hypsizygus</taxon>
    </lineage>
</organism>
<keyword evidence="10" id="KW-1185">Reference proteome</keyword>
<protein>
    <recommendedName>
        <fullName evidence="6">nicotinamidase</fullName>
        <ecNumber evidence="6">3.5.1.19</ecNumber>
    </recommendedName>
    <alternativeName>
        <fullName evidence="7">Nicotinamide deamidase</fullName>
    </alternativeName>
</protein>
<dbReference type="InParanoid" id="A0A369K6I0"/>
<reference evidence="9" key="1">
    <citation type="submission" date="2018-04" db="EMBL/GenBank/DDBJ databases">
        <title>Whole genome sequencing of Hypsizygus marmoreus.</title>
        <authorList>
            <person name="Choi I.-G."/>
            <person name="Min B."/>
            <person name="Kim J.-G."/>
            <person name="Kim S."/>
            <person name="Oh Y.-L."/>
            <person name="Kong W.-S."/>
            <person name="Park H."/>
            <person name="Jeong J."/>
            <person name="Song E.-S."/>
        </authorList>
    </citation>
    <scope>NUCLEOTIDE SEQUENCE [LARGE SCALE GENOMIC DNA]</scope>
    <source>
        <strain evidence="9">51987-8</strain>
    </source>
</reference>
<dbReference type="OrthoDB" id="1739143at2759"/>
<dbReference type="GO" id="GO:0046872">
    <property type="term" value="F:metal ion binding"/>
    <property type="evidence" value="ECO:0007669"/>
    <property type="project" value="UniProtKB-KW"/>
</dbReference>
<evidence type="ECO:0000256" key="5">
    <source>
        <dbReference type="ARBA" id="ARBA00037900"/>
    </source>
</evidence>
<comment type="caution">
    <text evidence="9">The sequence shown here is derived from an EMBL/GenBank/DDBJ whole genome shotgun (WGS) entry which is preliminary data.</text>
</comment>
<dbReference type="InterPro" id="IPR052347">
    <property type="entry name" value="Isochorismatase_Nicotinamidase"/>
</dbReference>
<comment type="similarity">
    <text evidence="1">Belongs to the isochorismatase family.</text>
</comment>
<evidence type="ECO:0000256" key="3">
    <source>
        <dbReference type="ARBA" id="ARBA00022723"/>
    </source>
</evidence>
<comment type="pathway">
    <text evidence="5">Cofactor biosynthesis; nicotinate biosynthesis; nicotinate from nicotinamide: step 1/1.</text>
</comment>
<dbReference type="GO" id="GO:0019363">
    <property type="term" value="P:pyridine nucleotide biosynthetic process"/>
    <property type="evidence" value="ECO:0007669"/>
    <property type="project" value="UniProtKB-KW"/>
</dbReference>
<gene>
    <name evidence="9" type="primary">PNC1</name>
    <name evidence="9" type="ORF">Hypma_015911</name>
</gene>
<name>A0A369K6I0_HYPMA</name>
<dbReference type="Proteomes" id="UP000076154">
    <property type="component" value="Unassembled WGS sequence"/>
</dbReference>
<feature type="domain" description="Isochorismatase-like" evidence="8">
    <location>
        <begin position="11"/>
        <end position="213"/>
    </location>
</feature>
<dbReference type="InterPro" id="IPR000868">
    <property type="entry name" value="Isochorismatase-like_dom"/>
</dbReference>
<dbReference type="SUPFAM" id="SSF52499">
    <property type="entry name" value="Isochorismatase-like hydrolases"/>
    <property type="match status" value="1"/>
</dbReference>
<dbReference type="InterPro" id="IPR036380">
    <property type="entry name" value="Isochorismatase-like_sf"/>
</dbReference>
<dbReference type="EC" id="3.5.1.19" evidence="6"/>
<evidence type="ECO:0000259" key="8">
    <source>
        <dbReference type="Pfam" id="PF00857"/>
    </source>
</evidence>
<keyword evidence="3" id="KW-0479">Metal-binding</keyword>
<dbReference type="PANTHER" id="PTHR11080:SF2">
    <property type="entry name" value="LD05707P"/>
    <property type="match status" value="1"/>
</dbReference>
<evidence type="ECO:0000313" key="10">
    <source>
        <dbReference type="Proteomes" id="UP000076154"/>
    </source>
</evidence>
<dbReference type="Pfam" id="PF00857">
    <property type="entry name" value="Isochorismatase"/>
    <property type="match status" value="1"/>
</dbReference>